<feature type="non-terminal residue" evidence="1">
    <location>
        <position position="133"/>
    </location>
</feature>
<dbReference type="OrthoDB" id="6764350at2759"/>
<keyword evidence="2" id="KW-1185">Reference proteome</keyword>
<sequence>MFGTPPDIILAAREATANLLPSKSKKIYEKAYADFMQWCDRKGVSNYTENVLLTHFSEVSEIYKASSLWSYYSKIKSTLLIHRNVDISKFSSLIAFLKAKSCGYKPKQSKILSREQVLKFISEAPDDIYLMIK</sequence>
<dbReference type="AlphaFoldDB" id="A0A8K0FYY3"/>
<reference evidence="1" key="1">
    <citation type="submission" date="2019-08" db="EMBL/GenBank/DDBJ databases">
        <title>The genome of the North American firefly Photinus pyralis.</title>
        <authorList>
            <consortium name="Photinus pyralis genome working group"/>
            <person name="Fallon T.R."/>
            <person name="Sander Lower S.E."/>
            <person name="Weng J.-K."/>
        </authorList>
    </citation>
    <scope>NUCLEOTIDE SEQUENCE</scope>
    <source>
        <strain evidence="1">TRF0915ILg1</strain>
        <tissue evidence="1">Whole body</tissue>
    </source>
</reference>
<organism evidence="1 2">
    <name type="scientific">Ignelater luminosus</name>
    <name type="common">Cucubano</name>
    <name type="synonym">Pyrophorus luminosus</name>
    <dbReference type="NCBI Taxonomy" id="2038154"/>
    <lineage>
        <taxon>Eukaryota</taxon>
        <taxon>Metazoa</taxon>
        <taxon>Ecdysozoa</taxon>
        <taxon>Arthropoda</taxon>
        <taxon>Hexapoda</taxon>
        <taxon>Insecta</taxon>
        <taxon>Pterygota</taxon>
        <taxon>Neoptera</taxon>
        <taxon>Endopterygota</taxon>
        <taxon>Coleoptera</taxon>
        <taxon>Polyphaga</taxon>
        <taxon>Elateriformia</taxon>
        <taxon>Elateroidea</taxon>
        <taxon>Elateridae</taxon>
        <taxon>Agrypninae</taxon>
        <taxon>Pyrophorini</taxon>
        <taxon>Ignelater</taxon>
    </lineage>
</organism>
<accession>A0A8K0FYY3</accession>
<dbReference type="EMBL" id="VTPC01091143">
    <property type="protein sequence ID" value="KAF2879539.1"/>
    <property type="molecule type" value="Genomic_DNA"/>
</dbReference>
<evidence type="ECO:0000313" key="2">
    <source>
        <dbReference type="Proteomes" id="UP000801492"/>
    </source>
</evidence>
<name>A0A8K0FYY3_IGNLU</name>
<dbReference type="Proteomes" id="UP000801492">
    <property type="component" value="Unassembled WGS sequence"/>
</dbReference>
<gene>
    <name evidence="1" type="ORF">ILUMI_26623</name>
</gene>
<proteinExistence type="predicted"/>
<evidence type="ECO:0000313" key="1">
    <source>
        <dbReference type="EMBL" id="KAF2879539.1"/>
    </source>
</evidence>
<comment type="caution">
    <text evidence="1">The sequence shown here is derived from an EMBL/GenBank/DDBJ whole genome shotgun (WGS) entry which is preliminary data.</text>
</comment>
<protein>
    <submittedName>
        <fullName evidence="1">Uncharacterized protein</fullName>
    </submittedName>
</protein>